<dbReference type="Proteomes" id="UP000076205">
    <property type="component" value="Unassembled WGS sequence"/>
</dbReference>
<dbReference type="GO" id="GO:0005886">
    <property type="term" value="C:plasma membrane"/>
    <property type="evidence" value="ECO:0007669"/>
    <property type="project" value="UniProtKB-SubCell"/>
</dbReference>
<feature type="transmembrane region" description="Helical" evidence="8">
    <location>
        <begin position="71"/>
        <end position="89"/>
    </location>
</feature>
<dbReference type="InterPro" id="IPR000620">
    <property type="entry name" value="EamA_dom"/>
</dbReference>
<dbReference type="KEGG" id="ehm:AB284_18160"/>
<dbReference type="InterPro" id="IPR050638">
    <property type="entry name" value="AA-Vitamin_Transporters"/>
</dbReference>
<name>A0A179PLF1_9ENTR</name>
<dbReference type="OrthoDB" id="9815120at2"/>
<protein>
    <recommendedName>
        <fullName evidence="7">Threonine/homoserine exporter RhtA</fullName>
    </recommendedName>
</protein>
<feature type="transmembrane region" description="Helical" evidence="8">
    <location>
        <begin position="237"/>
        <end position="257"/>
    </location>
</feature>
<feature type="transmembrane region" description="Helical" evidence="8">
    <location>
        <begin position="202"/>
        <end position="225"/>
    </location>
</feature>
<evidence type="ECO:0000256" key="7">
    <source>
        <dbReference type="ARBA" id="ARBA00040595"/>
    </source>
</evidence>
<evidence type="ECO:0000313" key="11">
    <source>
        <dbReference type="EMBL" id="PJD86235.1"/>
    </source>
</evidence>
<evidence type="ECO:0000256" key="8">
    <source>
        <dbReference type="SAM" id="Phobius"/>
    </source>
</evidence>
<keyword evidence="6 8" id="KW-0472">Membrane</keyword>
<keyword evidence="4 8" id="KW-0812">Transmembrane</keyword>
<dbReference type="EMBL" id="NEEW01000005">
    <property type="protein sequence ID" value="PJD86235.1"/>
    <property type="molecule type" value="Genomic_DNA"/>
</dbReference>
<dbReference type="PANTHER" id="PTHR32322:SF18">
    <property type="entry name" value="S-ADENOSYLMETHIONINE_S-ADENOSYLHOMOCYSTEINE TRANSPORTER"/>
    <property type="match status" value="1"/>
</dbReference>
<dbReference type="Pfam" id="PF00892">
    <property type="entry name" value="EamA"/>
    <property type="match status" value="1"/>
</dbReference>
<comment type="similarity">
    <text evidence="2">Belongs to the drug/metabolite transporter (DMT) superfamily. 10 TMS drug/metabolite exporter (DME) (TC 2.A.7.3) family.</text>
</comment>
<dbReference type="PANTHER" id="PTHR32322">
    <property type="entry name" value="INNER MEMBRANE TRANSPORTER"/>
    <property type="match status" value="1"/>
</dbReference>
<dbReference type="NCBIfam" id="NF007823">
    <property type="entry name" value="PRK10532.1"/>
    <property type="match status" value="1"/>
</dbReference>
<feature type="transmembrane region" description="Helical" evidence="8">
    <location>
        <begin position="95"/>
        <end position="115"/>
    </location>
</feature>
<reference evidence="11 13" key="2">
    <citation type="journal article" date="2017" name="J. Antimicrob. Chemother.">
        <title>Characterization of the population structure, drug resistance mechanisms and plasmids of the community-associated Enterobacter cloacae complex in China.</title>
        <authorList>
            <person name="Zhou K."/>
            <person name="Yu W."/>
            <person name="Cao X."/>
            <person name="Shen P."/>
            <person name="Lu H."/>
            <person name="Luo Q."/>
            <person name="Rossen J.W.A."/>
            <person name="Xiao Y."/>
        </authorList>
    </citation>
    <scope>NUCLEOTIDE SEQUENCE [LARGE SCALE GENOMIC DNA]</scope>
    <source>
        <strain evidence="11 13">ECC904</strain>
    </source>
</reference>
<proteinExistence type="inferred from homology"/>
<evidence type="ECO:0000256" key="6">
    <source>
        <dbReference type="ARBA" id="ARBA00023136"/>
    </source>
</evidence>
<organism evidence="11 13">
    <name type="scientific">Enterobacter hormaechei</name>
    <dbReference type="NCBI Taxonomy" id="158836"/>
    <lineage>
        <taxon>Bacteria</taxon>
        <taxon>Pseudomonadati</taxon>
        <taxon>Pseudomonadota</taxon>
        <taxon>Gammaproteobacteria</taxon>
        <taxon>Enterobacterales</taxon>
        <taxon>Enterobacteriaceae</taxon>
        <taxon>Enterobacter</taxon>
        <taxon>Enterobacter cloacae complex</taxon>
    </lineage>
</organism>
<accession>A0A331VNH4</accession>
<evidence type="ECO:0000313" key="10">
    <source>
        <dbReference type="EMBL" id="CZW84845.1"/>
    </source>
</evidence>
<evidence type="ECO:0000256" key="4">
    <source>
        <dbReference type="ARBA" id="ARBA00022692"/>
    </source>
</evidence>
<keyword evidence="3" id="KW-1003">Cell membrane</keyword>
<feature type="transmembrane region" description="Helical" evidence="8">
    <location>
        <begin position="177"/>
        <end position="196"/>
    </location>
</feature>
<evidence type="ECO:0000256" key="5">
    <source>
        <dbReference type="ARBA" id="ARBA00022989"/>
    </source>
</evidence>
<feature type="transmembrane region" description="Helical" evidence="8">
    <location>
        <begin position="122"/>
        <end position="139"/>
    </location>
</feature>
<dbReference type="InterPro" id="IPR037185">
    <property type="entry name" value="EmrE-like"/>
</dbReference>
<evidence type="ECO:0000256" key="3">
    <source>
        <dbReference type="ARBA" id="ARBA00022475"/>
    </source>
</evidence>
<accession>A0A179PLF1</accession>
<feature type="transmembrane region" description="Helical" evidence="8">
    <location>
        <begin position="263"/>
        <end position="283"/>
    </location>
</feature>
<dbReference type="Proteomes" id="UP000229974">
    <property type="component" value="Unassembled WGS sequence"/>
</dbReference>
<evidence type="ECO:0000313" key="12">
    <source>
        <dbReference type="Proteomes" id="UP000076205"/>
    </source>
</evidence>
<evidence type="ECO:0000256" key="2">
    <source>
        <dbReference type="ARBA" id="ARBA00009853"/>
    </source>
</evidence>
<dbReference type="RefSeq" id="WP_017384917.1">
    <property type="nucleotide sequence ID" value="NZ_AMGJ01000043.1"/>
</dbReference>
<accession>A0A2J0Q1D3</accession>
<evidence type="ECO:0000259" key="9">
    <source>
        <dbReference type="Pfam" id="PF00892"/>
    </source>
</evidence>
<evidence type="ECO:0000313" key="13">
    <source>
        <dbReference type="Proteomes" id="UP000229974"/>
    </source>
</evidence>
<keyword evidence="5 8" id="KW-1133">Transmembrane helix</keyword>
<comment type="caution">
    <text evidence="11">The sequence shown here is derived from an EMBL/GenBank/DDBJ whole genome shotgun (WGS) entry which is preliminary data.</text>
</comment>
<dbReference type="EMBL" id="FJYW01000002">
    <property type="protein sequence ID" value="CZW84845.1"/>
    <property type="molecule type" value="Genomic_DNA"/>
</dbReference>
<comment type="subcellular location">
    <subcellularLocation>
        <location evidence="1">Cell membrane</location>
        <topology evidence="1">Multi-pass membrane protein</topology>
    </subcellularLocation>
</comment>
<evidence type="ECO:0000256" key="1">
    <source>
        <dbReference type="ARBA" id="ARBA00004651"/>
    </source>
</evidence>
<feature type="transmembrane region" description="Helical" evidence="8">
    <location>
        <begin position="145"/>
        <end position="165"/>
    </location>
</feature>
<reference evidence="10 12" key="1">
    <citation type="submission" date="2016-03" db="EMBL/GenBank/DDBJ databases">
        <authorList>
            <consortium name="Pathogen Informatics"/>
        </authorList>
    </citation>
    <scope>NUCLEOTIDE SEQUENCE [LARGE SCALE GENOMIC DNA]</scope>
    <source>
        <strain evidence="10">E1424</strain>
        <strain evidence="12">e1424</strain>
    </source>
</reference>
<sequence length="295" mass="31377">MPGLPRKSSVWMPVAVILIAMMSIQSGASLAKSLFPLVGAPGVTALRIALGTLILVVVFKPWRLRFKKEQRLPLLFYGLALGGMNYMFYLSIQTIPLGIAVALEFTGPLAVALFSSRRPVDFIWVVLAVLGLWFLLPLGQSVSQIDLTGAALALGAGACWAVYILTGQRAGEEHGPATVALGSLIAAVIFVPIGMAQATDSIWQWSILPVGLAVAILSTALPYSLEMIALTRLPTRIFGTLMSMEPALAAISGMIFLGETLTLVQTLALCSIIAASMGSTLTMRPEPKVEKIDLN</sequence>
<feature type="transmembrane region" description="Helical" evidence="8">
    <location>
        <begin position="41"/>
        <end position="59"/>
    </location>
</feature>
<feature type="domain" description="EamA" evidence="9">
    <location>
        <begin position="148"/>
        <end position="277"/>
    </location>
</feature>
<dbReference type="AlphaFoldDB" id="A0A179PLF1"/>
<dbReference type="SUPFAM" id="SSF103481">
    <property type="entry name" value="Multidrug resistance efflux transporter EmrE"/>
    <property type="match status" value="2"/>
</dbReference>
<gene>
    <name evidence="10" type="primary">rhtA</name>
    <name evidence="11" type="ORF">B9Q30_10045</name>
    <name evidence="10" type="ORF">SAMEA2273352_00968</name>
</gene>